<reference evidence="2" key="1">
    <citation type="journal article" date="2012" name="Proc. Natl. Acad. Sci. U.S.A.">
        <title>Antigenic diversity is generated by distinct evolutionary mechanisms in African trypanosome species.</title>
        <authorList>
            <person name="Jackson A.P."/>
            <person name="Berry A."/>
            <person name="Aslett M."/>
            <person name="Allison H.C."/>
            <person name="Burton P."/>
            <person name="Vavrova-Anderson J."/>
            <person name="Brown R."/>
            <person name="Browne H."/>
            <person name="Corton N."/>
            <person name="Hauser H."/>
            <person name="Gamble J."/>
            <person name="Gilderthorp R."/>
            <person name="Marcello L."/>
            <person name="McQuillan J."/>
            <person name="Otto T.D."/>
            <person name="Quail M.A."/>
            <person name="Sanders M.J."/>
            <person name="van Tonder A."/>
            <person name="Ginger M.L."/>
            <person name="Field M.C."/>
            <person name="Barry J.D."/>
            <person name="Hertz-Fowler C."/>
            <person name="Berriman M."/>
        </authorList>
    </citation>
    <scope>NUCLEOTIDE SEQUENCE</scope>
    <source>
        <strain evidence="2">IL3000</strain>
    </source>
</reference>
<gene>
    <name evidence="2" type="ORF">TCIL3000_7_5480</name>
</gene>
<sequence>MEQCRRSSSGSVLEDSSEVTEQTSNDFEVAQLVLEGGTERVQCALTESSATSHNSRDNTLQQNCTSVSNEQLVRPDGRPPLQMVRVADACALPPQRLILTRSANGVLRCAVATTAIPAEGARTSKLNTKNNPCAAGATFELTNIDGADNQTCNIPRSGDAPKGIYDRSKLPHEVCPNKFLKGYSTKYPMHLKSSKMGNRHADVHNLMNHRRALSALPRRTNTLNNGNGVRDKSVGVCRLTTLNDSDDSKWIILQSDTIRRGDGIDPMVKGAGWRPRLHRGRALPPNDGMWQHERQRRYHSVQMSASGFTQKLDAKLGCIPRLLTEPPALPQVLEFALADHYLASLMTCPAQEVERVVMIFAPGDSKEVLSFLRRTYGSHGPASGNNNTPSACKELQIPQHMETAQTAESLARRRRKFSVTMRTIMRSNAPTTGEQVGKKTPPSKHLRTFLRYFIAEVCMSFMDEVCFLCRARSERISSESRGLLLLDEAVISQYEHEVSLLLGQMLMWTEKECARVVPTVARLAKQYLLVARGEGINPR</sequence>
<evidence type="ECO:0000256" key="1">
    <source>
        <dbReference type="SAM" id="MobiDB-lite"/>
    </source>
</evidence>
<dbReference type="EMBL" id="HE575320">
    <property type="protein sequence ID" value="CCC91734.1"/>
    <property type="molecule type" value="Genomic_DNA"/>
</dbReference>
<accession>G0UQS3</accession>
<evidence type="ECO:0000313" key="2">
    <source>
        <dbReference type="EMBL" id="CCC91734.1"/>
    </source>
</evidence>
<protein>
    <submittedName>
        <fullName evidence="2">Uncharacterized protein</fullName>
    </submittedName>
</protein>
<proteinExistence type="predicted"/>
<dbReference type="VEuPathDB" id="TriTrypDB:TcIL3000_7_5480"/>
<dbReference type="AlphaFoldDB" id="G0UQS3"/>
<organism evidence="2">
    <name type="scientific">Trypanosoma congolense (strain IL3000)</name>
    <dbReference type="NCBI Taxonomy" id="1068625"/>
    <lineage>
        <taxon>Eukaryota</taxon>
        <taxon>Discoba</taxon>
        <taxon>Euglenozoa</taxon>
        <taxon>Kinetoplastea</taxon>
        <taxon>Metakinetoplastina</taxon>
        <taxon>Trypanosomatida</taxon>
        <taxon>Trypanosomatidae</taxon>
        <taxon>Trypanosoma</taxon>
        <taxon>Nannomonas</taxon>
    </lineage>
</organism>
<feature type="region of interest" description="Disordered" evidence="1">
    <location>
        <begin position="1"/>
        <end position="24"/>
    </location>
</feature>
<name>G0UQS3_TRYCI</name>